<feature type="binding site" evidence="6">
    <location>
        <position position="282"/>
    </location>
    <ligand>
        <name>Zn(2+)</name>
        <dbReference type="ChEBI" id="CHEBI:29105"/>
    </ligand>
</feature>
<protein>
    <submittedName>
        <fullName evidence="8">Uncharacterized protein</fullName>
    </submittedName>
</protein>
<evidence type="ECO:0000256" key="2">
    <source>
        <dbReference type="ARBA" id="ARBA00007018"/>
    </source>
</evidence>
<dbReference type="EMBL" id="HE806320">
    <property type="protein sequence ID" value="CCH61360.1"/>
    <property type="molecule type" value="Genomic_DNA"/>
</dbReference>
<dbReference type="eggNOG" id="KOG0748">
    <property type="taxonomic scope" value="Eukaryota"/>
</dbReference>
<evidence type="ECO:0000256" key="6">
    <source>
        <dbReference type="PIRSR" id="PIRSR604254-1"/>
    </source>
</evidence>
<keyword evidence="3 7" id="KW-0812">Transmembrane</keyword>
<dbReference type="GeneID" id="14496433"/>
<feature type="transmembrane region" description="Helical" evidence="7">
    <location>
        <begin position="284"/>
        <end position="301"/>
    </location>
</feature>
<feature type="transmembrane region" description="Helical" evidence="7">
    <location>
        <begin position="115"/>
        <end position="133"/>
    </location>
</feature>
<dbReference type="HOGENOM" id="CLU_023075_2_0_1"/>
<dbReference type="GO" id="GO:0005886">
    <property type="term" value="C:plasma membrane"/>
    <property type="evidence" value="ECO:0007669"/>
    <property type="project" value="EnsemblFungi"/>
</dbReference>
<dbReference type="Proteomes" id="UP000002866">
    <property type="component" value="Chromosome 5"/>
</dbReference>
<dbReference type="OrthoDB" id="529367at2759"/>
<feature type="transmembrane region" description="Helical" evidence="7">
    <location>
        <begin position="179"/>
        <end position="199"/>
    </location>
</feature>
<organism evidence="8 9">
    <name type="scientific">Henningerozyma blattae (strain ATCC 34711 / CBS 6284 / DSM 70876 / NBRC 10599 / NRRL Y-10934 / UCD 77-7)</name>
    <name type="common">Yeast</name>
    <name type="synonym">Tetrapisispora blattae</name>
    <dbReference type="NCBI Taxonomy" id="1071380"/>
    <lineage>
        <taxon>Eukaryota</taxon>
        <taxon>Fungi</taxon>
        <taxon>Dikarya</taxon>
        <taxon>Ascomycota</taxon>
        <taxon>Saccharomycotina</taxon>
        <taxon>Saccharomycetes</taxon>
        <taxon>Saccharomycetales</taxon>
        <taxon>Saccharomycetaceae</taxon>
        <taxon>Henningerozyma</taxon>
    </lineage>
</organism>
<evidence type="ECO:0000313" key="9">
    <source>
        <dbReference type="Proteomes" id="UP000002866"/>
    </source>
</evidence>
<evidence type="ECO:0000313" key="8">
    <source>
        <dbReference type="EMBL" id="CCH61360.1"/>
    </source>
</evidence>
<evidence type="ECO:0000256" key="3">
    <source>
        <dbReference type="ARBA" id="ARBA00022692"/>
    </source>
</evidence>
<feature type="transmembrane region" description="Helical" evidence="7">
    <location>
        <begin position="154"/>
        <end position="173"/>
    </location>
</feature>
<dbReference type="GO" id="GO:0006882">
    <property type="term" value="P:intracellular zinc ion homeostasis"/>
    <property type="evidence" value="ECO:0007669"/>
    <property type="project" value="EnsemblFungi"/>
</dbReference>
<dbReference type="STRING" id="1071380.I2H4Q8"/>
<sequence>MVTEVQRRKLTSSTEEGVELLYGDNQQQLNTSGSSGKRLYTWDEIPVWQHDNEYIYTGYVRETNSMKESFLSLFYIHNESVNIYTHLIPAFCFLSMLLFNTYGVKPHPTTTYGDYVAIDLFFIGAFTCLGLSSTFHCFKSHSLKISVFGNKLDYLGIVILISTSLISVLYFGYHDDPFIFYIFSGITLCFGIACGIASLKDKFRTREWRPYRAALFVLFGLSGVLPIIAGIMKYGIREVFERVQLKWIIWEGVLYIFGAFLYGARFPEKFMPGKVDIWGQSHQIFHVLVVIAALCHLRGLIGSYELVHQKLDAQLQSIT</sequence>
<evidence type="ECO:0000256" key="1">
    <source>
        <dbReference type="ARBA" id="ARBA00004141"/>
    </source>
</evidence>
<comment type="subcellular location">
    <subcellularLocation>
        <location evidence="1">Membrane</location>
        <topology evidence="1">Multi-pass membrane protein</topology>
    </subcellularLocation>
</comment>
<feature type="binding site" evidence="6">
    <location>
        <position position="286"/>
    </location>
    <ligand>
        <name>Zn(2+)</name>
        <dbReference type="ChEBI" id="CHEBI:29105"/>
    </ligand>
</feature>
<dbReference type="GO" id="GO:0000122">
    <property type="term" value="P:negative regulation of transcription by RNA polymerase II"/>
    <property type="evidence" value="ECO:0007669"/>
    <property type="project" value="EnsemblFungi"/>
</dbReference>
<accession>I2H4Q8</accession>
<keyword evidence="9" id="KW-1185">Reference proteome</keyword>
<feature type="transmembrane region" description="Helical" evidence="7">
    <location>
        <begin position="247"/>
        <end position="264"/>
    </location>
</feature>
<feature type="transmembrane region" description="Helical" evidence="7">
    <location>
        <begin position="83"/>
        <end position="103"/>
    </location>
</feature>
<dbReference type="RefSeq" id="XP_004180879.1">
    <property type="nucleotide sequence ID" value="XM_004180831.1"/>
</dbReference>
<dbReference type="OMA" id="IGNACDY"/>
<evidence type="ECO:0000256" key="7">
    <source>
        <dbReference type="SAM" id="Phobius"/>
    </source>
</evidence>
<keyword evidence="5 7" id="KW-0472">Membrane</keyword>
<dbReference type="AlphaFoldDB" id="I2H4Q8"/>
<evidence type="ECO:0000256" key="4">
    <source>
        <dbReference type="ARBA" id="ARBA00022989"/>
    </source>
</evidence>
<evidence type="ECO:0000256" key="5">
    <source>
        <dbReference type="ARBA" id="ARBA00023136"/>
    </source>
</evidence>
<dbReference type="PANTHER" id="PTHR20855:SF52">
    <property type="entry name" value="ADIPONECTIN RECEPTOR PROTEIN"/>
    <property type="match status" value="1"/>
</dbReference>
<dbReference type="InParanoid" id="I2H4Q8"/>
<comment type="similarity">
    <text evidence="2">Belongs to the ADIPOR family.</text>
</comment>
<keyword evidence="6" id="KW-0479">Metal-binding</keyword>
<dbReference type="KEGG" id="tbl:TBLA_0E03060"/>
<dbReference type="Pfam" id="PF03006">
    <property type="entry name" value="HlyIII"/>
    <property type="match status" value="1"/>
</dbReference>
<gene>
    <name evidence="8" type="primary">TBLA0E03060</name>
    <name evidence="8" type="ORF">TBLA_0E03060</name>
</gene>
<reference evidence="8 9" key="1">
    <citation type="journal article" date="2011" name="Proc. Natl. Acad. Sci. U.S.A.">
        <title>Evolutionary erosion of yeast sex chromosomes by mating-type switching accidents.</title>
        <authorList>
            <person name="Gordon J.L."/>
            <person name="Armisen D."/>
            <person name="Proux-Wera E."/>
            <person name="Oheigeartaigh S.S."/>
            <person name="Byrne K.P."/>
            <person name="Wolfe K.H."/>
        </authorList>
    </citation>
    <scope>NUCLEOTIDE SEQUENCE [LARGE SCALE GENOMIC DNA]</scope>
    <source>
        <strain evidence="9">ATCC 34711 / CBS 6284 / DSM 70876 / NBRC 10599 / NRRL Y-10934 / UCD 77-7</strain>
    </source>
</reference>
<feature type="binding site" evidence="6">
    <location>
        <position position="136"/>
    </location>
    <ligand>
        <name>Zn(2+)</name>
        <dbReference type="ChEBI" id="CHEBI:29105"/>
    </ligand>
</feature>
<dbReference type="FunCoup" id="I2H4Q8">
    <property type="interactions" value="334"/>
</dbReference>
<dbReference type="InterPro" id="IPR004254">
    <property type="entry name" value="AdipoR/HlyIII-related"/>
</dbReference>
<dbReference type="GO" id="GO:0046872">
    <property type="term" value="F:metal ion binding"/>
    <property type="evidence" value="ECO:0007669"/>
    <property type="project" value="UniProtKB-KW"/>
</dbReference>
<feature type="transmembrane region" description="Helical" evidence="7">
    <location>
        <begin position="211"/>
        <end position="235"/>
    </location>
</feature>
<keyword evidence="4 7" id="KW-1133">Transmembrane helix</keyword>
<dbReference type="GO" id="GO:0009636">
    <property type="term" value="P:response to toxic substance"/>
    <property type="evidence" value="ECO:0007669"/>
    <property type="project" value="EnsemblFungi"/>
</dbReference>
<proteinExistence type="inferred from homology"/>
<name>I2H4Q8_HENB6</name>
<keyword evidence="6" id="KW-0862">Zinc</keyword>
<dbReference type="PANTHER" id="PTHR20855">
    <property type="entry name" value="ADIPOR/PROGESTIN RECEPTOR-RELATED"/>
    <property type="match status" value="1"/>
</dbReference>
<dbReference type="GO" id="GO:0038023">
    <property type="term" value="F:signaling receptor activity"/>
    <property type="evidence" value="ECO:0007669"/>
    <property type="project" value="TreeGrafter"/>
</dbReference>